<organism evidence="2 3">
    <name type="scientific">Quillaja saponaria</name>
    <name type="common">Soap bark tree</name>
    <dbReference type="NCBI Taxonomy" id="32244"/>
    <lineage>
        <taxon>Eukaryota</taxon>
        <taxon>Viridiplantae</taxon>
        <taxon>Streptophyta</taxon>
        <taxon>Embryophyta</taxon>
        <taxon>Tracheophyta</taxon>
        <taxon>Spermatophyta</taxon>
        <taxon>Magnoliopsida</taxon>
        <taxon>eudicotyledons</taxon>
        <taxon>Gunneridae</taxon>
        <taxon>Pentapetalae</taxon>
        <taxon>rosids</taxon>
        <taxon>fabids</taxon>
        <taxon>Fabales</taxon>
        <taxon>Quillajaceae</taxon>
        <taxon>Quillaja</taxon>
    </lineage>
</organism>
<gene>
    <name evidence="2" type="ORF">O6P43_034270</name>
</gene>
<feature type="region of interest" description="Disordered" evidence="1">
    <location>
        <begin position="25"/>
        <end position="54"/>
    </location>
</feature>
<evidence type="ECO:0000313" key="2">
    <source>
        <dbReference type="EMBL" id="KAJ7944956.1"/>
    </source>
</evidence>
<evidence type="ECO:0000313" key="3">
    <source>
        <dbReference type="Proteomes" id="UP001163823"/>
    </source>
</evidence>
<comment type="caution">
    <text evidence="2">The sequence shown here is derived from an EMBL/GenBank/DDBJ whole genome shotgun (WGS) entry which is preliminary data.</text>
</comment>
<proteinExistence type="predicted"/>
<reference evidence="2" key="1">
    <citation type="journal article" date="2023" name="Science">
        <title>Elucidation of the pathway for biosynthesis of saponin adjuvants from the soapbark tree.</title>
        <authorList>
            <person name="Reed J."/>
            <person name="Orme A."/>
            <person name="El-Demerdash A."/>
            <person name="Owen C."/>
            <person name="Martin L.B.B."/>
            <person name="Misra R.C."/>
            <person name="Kikuchi S."/>
            <person name="Rejzek M."/>
            <person name="Martin A.C."/>
            <person name="Harkess A."/>
            <person name="Leebens-Mack J."/>
            <person name="Louveau T."/>
            <person name="Stephenson M.J."/>
            <person name="Osbourn A."/>
        </authorList>
    </citation>
    <scope>NUCLEOTIDE SEQUENCE</scope>
    <source>
        <strain evidence="2">S10</strain>
    </source>
</reference>
<dbReference type="EMBL" id="JARAOO010000014">
    <property type="protein sequence ID" value="KAJ7944956.1"/>
    <property type="molecule type" value="Genomic_DNA"/>
</dbReference>
<sequence length="87" mass="9157">MRGAATILSVKNKFKQICPVKGSWGIMATSTPKKPENSNSGEGGLITTDKTNPIVTFSRPPPLPLVLGPLAVFSLLETSSSNDGDDK</sequence>
<dbReference type="KEGG" id="qsa:O6P43_034270"/>
<evidence type="ECO:0000256" key="1">
    <source>
        <dbReference type="SAM" id="MobiDB-lite"/>
    </source>
</evidence>
<accession>A0AAD7KTM8</accession>
<name>A0AAD7KTM8_QUISA</name>
<keyword evidence="3" id="KW-1185">Reference proteome</keyword>
<dbReference type="Proteomes" id="UP001163823">
    <property type="component" value="Chromosome 14"/>
</dbReference>
<protein>
    <submittedName>
        <fullName evidence="2">Uncharacterized protein</fullName>
    </submittedName>
</protein>
<feature type="compositionally biased region" description="Polar residues" evidence="1">
    <location>
        <begin position="28"/>
        <end position="40"/>
    </location>
</feature>
<dbReference type="AlphaFoldDB" id="A0AAD7KTM8"/>